<feature type="compositionally biased region" description="Polar residues" evidence="1">
    <location>
        <begin position="336"/>
        <end position="349"/>
    </location>
</feature>
<name>A0A9W8TEX5_9AGAR</name>
<feature type="compositionally biased region" description="Polar residues" evidence="1">
    <location>
        <begin position="314"/>
        <end position="328"/>
    </location>
</feature>
<evidence type="ECO:0000313" key="2">
    <source>
        <dbReference type="EMBL" id="KAJ3515661.1"/>
    </source>
</evidence>
<keyword evidence="3" id="KW-1185">Reference proteome</keyword>
<sequence length="467" mass="51971">MASSSAATQPPEVNLDFFFRWNPEPVVRSIKHTTATGTREPKWFDLHLDESLQLRSVTVVDKLLPQLARICHQYTTENPEIPQQVPLSLFSSFYTSRIYQLSSANINAIRGPRSGGVRSGKQKAKQAPQNESPSHNEQTVLNEKSLEELYVKEAGMFCAQVASAFAFGPAGSDPNDPLFVWTQKAREIQTHAKADVFLNVQPSSASRSKMLPAHRDDIDRIERHKLYHPVISEFKSLTAGDLKVMESIGAFSGNFSWIRCKQGGYTCGLADHNRDGRYALTGRKTGRDAVATEDILRACGIVLSSNDWEESEASDQVQDRYSSNTASGSGPEFVVASSSGRSQCPPTEETAMTDNKKAIFILQQGWAEAVLNDATFIIFTSGNLEFIGIRHRATQTLFLSSLNEVATNKETPYGLLHTALILRGYEDARERALQFDDLEKMPEDKHPFLYRLSFPEMPGSRVKEGKS</sequence>
<organism evidence="2 3">
    <name type="scientific">Agrocybe chaxingu</name>
    <dbReference type="NCBI Taxonomy" id="84603"/>
    <lineage>
        <taxon>Eukaryota</taxon>
        <taxon>Fungi</taxon>
        <taxon>Dikarya</taxon>
        <taxon>Basidiomycota</taxon>
        <taxon>Agaricomycotina</taxon>
        <taxon>Agaricomycetes</taxon>
        <taxon>Agaricomycetidae</taxon>
        <taxon>Agaricales</taxon>
        <taxon>Agaricineae</taxon>
        <taxon>Strophariaceae</taxon>
        <taxon>Agrocybe</taxon>
    </lineage>
</organism>
<dbReference type="EMBL" id="JANKHO010000086">
    <property type="protein sequence ID" value="KAJ3515661.1"/>
    <property type="molecule type" value="Genomic_DNA"/>
</dbReference>
<proteinExistence type="predicted"/>
<dbReference type="AlphaFoldDB" id="A0A9W8TEX5"/>
<feature type="region of interest" description="Disordered" evidence="1">
    <location>
        <begin position="313"/>
        <end position="349"/>
    </location>
</feature>
<accession>A0A9W8TEX5</accession>
<evidence type="ECO:0000313" key="3">
    <source>
        <dbReference type="Proteomes" id="UP001148786"/>
    </source>
</evidence>
<reference evidence="2" key="1">
    <citation type="submission" date="2022-07" db="EMBL/GenBank/DDBJ databases">
        <title>Genome Sequence of Agrocybe chaxingu.</title>
        <authorList>
            <person name="Buettner E."/>
        </authorList>
    </citation>
    <scope>NUCLEOTIDE SEQUENCE</scope>
    <source>
        <strain evidence="2">MP-N11</strain>
    </source>
</reference>
<dbReference type="OrthoDB" id="2931579at2759"/>
<dbReference type="Proteomes" id="UP001148786">
    <property type="component" value="Unassembled WGS sequence"/>
</dbReference>
<gene>
    <name evidence="2" type="ORF">NLJ89_g1615</name>
</gene>
<evidence type="ECO:0000256" key="1">
    <source>
        <dbReference type="SAM" id="MobiDB-lite"/>
    </source>
</evidence>
<feature type="compositionally biased region" description="Polar residues" evidence="1">
    <location>
        <begin position="127"/>
        <end position="141"/>
    </location>
</feature>
<feature type="region of interest" description="Disordered" evidence="1">
    <location>
        <begin position="110"/>
        <end position="141"/>
    </location>
</feature>
<comment type="caution">
    <text evidence="2">The sequence shown here is derived from an EMBL/GenBank/DDBJ whole genome shotgun (WGS) entry which is preliminary data.</text>
</comment>
<protein>
    <submittedName>
        <fullName evidence="2">Uncharacterized protein</fullName>
    </submittedName>
</protein>